<keyword evidence="8" id="KW-1185">Reference proteome</keyword>
<evidence type="ECO:0000256" key="4">
    <source>
        <dbReference type="PIRSR" id="PIRSR000524-1"/>
    </source>
</evidence>
<dbReference type="Gene3D" id="3.90.1150.10">
    <property type="entry name" value="Aspartate Aminotransferase, domain 1"/>
    <property type="match status" value="1"/>
</dbReference>
<dbReference type="PIRSF" id="PIRSF000524">
    <property type="entry name" value="SPT"/>
    <property type="match status" value="1"/>
</dbReference>
<dbReference type="SUPFAM" id="SSF53383">
    <property type="entry name" value="PLP-dependent transferases"/>
    <property type="match status" value="1"/>
</dbReference>
<keyword evidence="7" id="KW-0032">Aminotransferase</keyword>
<feature type="binding site" evidence="4">
    <location>
        <position position="352"/>
    </location>
    <ligand>
        <name>substrate</name>
    </ligand>
</feature>
<dbReference type="GO" id="GO:0019265">
    <property type="term" value="P:glycine biosynthetic process, by transamination of glyoxylate"/>
    <property type="evidence" value="ECO:0007669"/>
    <property type="project" value="TreeGrafter"/>
</dbReference>
<sequence length="377" mass="39959">MANSPFPELTLFITGPTYIRPEVRAAGAWPEYGHRDAENAKRFEPIFRNLGLIAGLPADYRTILFLGSGSTGMEASIRSLVAEGETVLHATVGAFGDLWHKMSVANGKKTVHLAFEPGTTVDPAVLDAALAELKPAVVAITHNETSTGVACDVPALCRVIKAHGALALVDGVSIFGGAPCPIAESGCDFYATATQKALGLHAGFGIGFVSPAAVEKARHVTGRGHATDILSHLGRAEKFQTQSTPNGALGNQMYLQLNYIVEEEGLAARYARHVAMRDMAVSFVKALPGFDLFADEGSRSPTVTAVAAAQGMTAADLRAVKEALRARGYLFDPGYAKLNEDLEAAGKRPIFRIGHMGDITPTMLEAYLKDLGEALAR</sequence>
<dbReference type="InterPro" id="IPR015421">
    <property type="entry name" value="PyrdxlP-dep_Trfase_major"/>
</dbReference>
<dbReference type="InterPro" id="IPR000192">
    <property type="entry name" value="Aminotrans_V_dom"/>
</dbReference>
<evidence type="ECO:0000256" key="3">
    <source>
        <dbReference type="ARBA" id="ARBA00022898"/>
    </source>
</evidence>
<comment type="cofactor">
    <cofactor evidence="1 5">
        <name>pyridoxal 5'-phosphate</name>
        <dbReference type="ChEBI" id="CHEBI:597326"/>
    </cofactor>
</comment>
<dbReference type="RefSeq" id="WP_160961773.1">
    <property type="nucleotide sequence ID" value="NZ_WVUD01000024.1"/>
</dbReference>
<feature type="domain" description="Aminotransferase class V" evidence="6">
    <location>
        <begin position="59"/>
        <end position="318"/>
    </location>
</feature>
<organism evidence="7 8">
    <name type="scientific">Solidesulfovibrio aerotolerans</name>
    <dbReference type="NCBI Taxonomy" id="295255"/>
    <lineage>
        <taxon>Bacteria</taxon>
        <taxon>Pseudomonadati</taxon>
        <taxon>Thermodesulfobacteriota</taxon>
        <taxon>Desulfovibrionia</taxon>
        <taxon>Desulfovibrionales</taxon>
        <taxon>Desulfovibrionaceae</taxon>
        <taxon>Solidesulfovibrio</taxon>
    </lineage>
</organism>
<comment type="similarity">
    <text evidence="2">Belongs to the class-V pyridoxal-phosphate-dependent aminotransferase family.</text>
</comment>
<keyword evidence="3 5" id="KW-0663">Pyridoxal phosphate</keyword>
<accession>A0A7C9IM33</accession>
<dbReference type="InterPro" id="IPR024169">
    <property type="entry name" value="SP_NH2Trfase/AEP_transaminase"/>
</dbReference>
<dbReference type="Gene3D" id="3.40.640.10">
    <property type="entry name" value="Type I PLP-dependent aspartate aminotransferase-like (Major domain)"/>
    <property type="match status" value="1"/>
</dbReference>
<evidence type="ECO:0000256" key="5">
    <source>
        <dbReference type="PIRSR" id="PIRSR000524-50"/>
    </source>
</evidence>
<dbReference type="InterPro" id="IPR015424">
    <property type="entry name" value="PyrdxlP-dep_Trfase"/>
</dbReference>
<dbReference type="PANTHER" id="PTHR21152:SF40">
    <property type="entry name" value="ALANINE--GLYOXYLATE AMINOTRANSFERASE"/>
    <property type="match status" value="1"/>
</dbReference>
<dbReference type="AlphaFoldDB" id="A0A7C9IM33"/>
<name>A0A7C9IM33_9BACT</name>
<protein>
    <submittedName>
        <fullName evidence="7">Aminotransferase class V-fold PLP-dependent enzyme</fullName>
    </submittedName>
</protein>
<evidence type="ECO:0000256" key="1">
    <source>
        <dbReference type="ARBA" id="ARBA00001933"/>
    </source>
</evidence>
<evidence type="ECO:0000256" key="2">
    <source>
        <dbReference type="ARBA" id="ARBA00009236"/>
    </source>
</evidence>
<evidence type="ECO:0000313" key="7">
    <source>
        <dbReference type="EMBL" id="MYL84085.1"/>
    </source>
</evidence>
<feature type="modified residue" description="N6-(pyridoxal phosphate)lysine" evidence="5">
    <location>
        <position position="196"/>
    </location>
</feature>
<evidence type="ECO:0000313" key="8">
    <source>
        <dbReference type="Proteomes" id="UP000482487"/>
    </source>
</evidence>
<evidence type="ECO:0000259" key="6">
    <source>
        <dbReference type="Pfam" id="PF00266"/>
    </source>
</evidence>
<reference evidence="7 8" key="1">
    <citation type="submission" date="2020-01" db="EMBL/GenBank/DDBJ databases">
        <title>Genome sequence of Desulfovibrio aerotolerans DSM 16695(T).</title>
        <authorList>
            <person name="Karnachuk O."/>
            <person name="Avakyan M."/>
            <person name="Mardanov A."/>
            <person name="Kadnikov V."/>
            <person name="Ravin N."/>
        </authorList>
    </citation>
    <scope>NUCLEOTIDE SEQUENCE [LARGE SCALE GENOMIC DNA]</scope>
    <source>
        <strain evidence="7 8">DSM 16695</strain>
    </source>
</reference>
<proteinExistence type="inferred from homology"/>
<dbReference type="InterPro" id="IPR015422">
    <property type="entry name" value="PyrdxlP-dep_Trfase_small"/>
</dbReference>
<comment type="caution">
    <text evidence="7">The sequence shown here is derived from an EMBL/GenBank/DDBJ whole genome shotgun (WGS) entry which is preliminary data.</text>
</comment>
<dbReference type="GO" id="GO:0008453">
    <property type="term" value="F:alanine-glyoxylate transaminase activity"/>
    <property type="evidence" value="ECO:0007669"/>
    <property type="project" value="TreeGrafter"/>
</dbReference>
<dbReference type="Proteomes" id="UP000482487">
    <property type="component" value="Unassembled WGS sequence"/>
</dbReference>
<dbReference type="OrthoDB" id="9766472at2"/>
<dbReference type="GO" id="GO:0004760">
    <property type="term" value="F:L-serine-pyruvate transaminase activity"/>
    <property type="evidence" value="ECO:0007669"/>
    <property type="project" value="TreeGrafter"/>
</dbReference>
<dbReference type="EMBL" id="WVUD01000024">
    <property type="protein sequence ID" value="MYL84085.1"/>
    <property type="molecule type" value="Genomic_DNA"/>
</dbReference>
<gene>
    <name evidence="7" type="ORF">GTA51_13205</name>
</gene>
<dbReference type="PANTHER" id="PTHR21152">
    <property type="entry name" value="AMINOTRANSFERASE CLASS V"/>
    <property type="match status" value="1"/>
</dbReference>
<dbReference type="Pfam" id="PF00266">
    <property type="entry name" value="Aminotran_5"/>
    <property type="match status" value="1"/>
</dbReference>
<keyword evidence="7" id="KW-0808">Transferase</keyword>